<comment type="caution">
    <text evidence="1">The sequence shown here is derived from an EMBL/GenBank/DDBJ whole genome shotgun (WGS) entry which is preliminary data.</text>
</comment>
<dbReference type="EMBL" id="VSRR010002334">
    <property type="protein sequence ID" value="MPC30889.1"/>
    <property type="molecule type" value="Genomic_DNA"/>
</dbReference>
<accession>A0A5B7EBZ0</accession>
<gene>
    <name evidence="1" type="ORF">E2C01_024162</name>
</gene>
<evidence type="ECO:0000313" key="2">
    <source>
        <dbReference type="Proteomes" id="UP000324222"/>
    </source>
</evidence>
<name>A0A5B7EBZ0_PORTR</name>
<keyword evidence="2" id="KW-1185">Reference proteome</keyword>
<proteinExistence type="predicted"/>
<protein>
    <submittedName>
        <fullName evidence="1">Uncharacterized protein</fullName>
    </submittedName>
</protein>
<sequence>MSRWKAQPHYFMLHFMNTWRWGRAGELGEWRGKCKTEWERTWSRALIGGEGAEQNRAGGGDWWRDAGVGVFAVAGEGAGREGSRCQDTRIPAAQDTQALESSKESGSSIHAGRFTARMAGITIKEHFTITLQ</sequence>
<dbReference type="Proteomes" id="UP000324222">
    <property type="component" value="Unassembled WGS sequence"/>
</dbReference>
<dbReference type="AlphaFoldDB" id="A0A5B7EBZ0"/>
<organism evidence="1 2">
    <name type="scientific">Portunus trituberculatus</name>
    <name type="common">Swimming crab</name>
    <name type="synonym">Neptunus trituberculatus</name>
    <dbReference type="NCBI Taxonomy" id="210409"/>
    <lineage>
        <taxon>Eukaryota</taxon>
        <taxon>Metazoa</taxon>
        <taxon>Ecdysozoa</taxon>
        <taxon>Arthropoda</taxon>
        <taxon>Crustacea</taxon>
        <taxon>Multicrustacea</taxon>
        <taxon>Malacostraca</taxon>
        <taxon>Eumalacostraca</taxon>
        <taxon>Eucarida</taxon>
        <taxon>Decapoda</taxon>
        <taxon>Pleocyemata</taxon>
        <taxon>Brachyura</taxon>
        <taxon>Eubrachyura</taxon>
        <taxon>Portunoidea</taxon>
        <taxon>Portunidae</taxon>
        <taxon>Portuninae</taxon>
        <taxon>Portunus</taxon>
    </lineage>
</organism>
<evidence type="ECO:0000313" key="1">
    <source>
        <dbReference type="EMBL" id="MPC30889.1"/>
    </source>
</evidence>
<reference evidence="1 2" key="1">
    <citation type="submission" date="2019-05" db="EMBL/GenBank/DDBJ databases">
        <title>Another draft genome of Portunus trituberculatus and its Hox gene families provides insights of decapod evolution.</title>
        <authorList>
            <person name="Jeong J.-H."/>
            <person name="Song I."/>
            <person name="Kim S."/>
            <person name="Choi T."/>
            <person name="Kim D."/>
            <person name="Ryu S."/>
            <person name="Kim W."/>
        </authorList>
    </citation>
    <scope>NUCLEOTIDE SEQUENCE [LARGE SCALE GENOMIC DNA]</scope>
    <source>
        <tissue evidence="1">Muscle</tissue>
    </source>
</reference>